<dbReference type="EMBL" id="KN846957">
    <property type="protein sequence ID" value="KIW69955.1"/>
    <property type="molecule type" value="Genomic_DNA"/>
</dbReference>
<dbReference type="Proteomes" id="UP000054266">
    <property type="component" value="Unassembled WGS sequence"/>
</dbReference>
<dbReference type="InterPro" id="IPR021858">
    <property type="entry name" value="Fun_TF"/>
</dbReference>
<evidence type="ECO:0000313" key="3">
    <source>
        <dbReference type="Proteomes" id="UP000054266"/>
    </source>
</evidence>
<feature type="compositionally biased region" description="Basic residues" evidence="1">
    <location>
        <begin position="32"/>
        <end position="43"/>
    </location>
</feature>
<feature type="region of interest" description="Disordered" evidence="1">
    <location>
        <begin position="28"/>
        <end position="102"/>
    </location>
</feature>
<dbReference type="PANTHER" id="PTHR37540">
    <property type="entry name" value="TRANSCRIPTION FACTOR (ACR-2), PUTATIVE-RELATED-RELATED"/>
    <property type="match status" value="1"/>
</dbReference>
<feature type="compositionally biased region" description="Low complexity" evidence="1">
    <location>
        <begin position="77"/>
        <end position="90"/>
    </location>
</feature>
<dbReference type="Pfam" id="PF11951">
    <property type="entry name" value="Fungal_trans_2"/>
    <property type="match status" value="1"/>
</dbReference>
<feature type="compositionally biased region" description="Basic residues" evidence="1">
    <location>
        <begin position="66"/>
        <end position="76"/>
    </location>
</feature>
<name>A0A0D2FTV2_9EURO</name>
<dbReference type="AlphaFoldDB" id="A0A0D2FTV2"/>
<evidence type="ECO:0000313" key="2">
    <source>
        <dbReference type="EMBL" id="KIW69955.1"/>
    </source>
</evidence>
<protein>
    <submittedName>
        <fullName evidence="2">Uncharacterized protein</fullName>
    </submittedName>
</protein>
<proteinExistence type="predicted"/>
<accession>A0A0D2FTV2</accession>
<organism evidence="2 3">
    <name type="scientific">Phialophora macrospora</name>
    <dbReference type="NCBI Taxonomy" id="1851006"/>
    <lineage>
        <taxon>Eukaryota</taxon>
        <taxon>Fungi</taxon>
        <taxon>Dikarya</taxon>
        <taxon>Ascomycota</taxon>
        <taxon>Pezizomycotina</taxon>
        <taxon>Eurotiomycetes</taxon>
        <taxon>Chaetothyriomycetidae</taxon>
        <taxon>Chaetothyriales</taxon>
        <taxon>Herpotrichiellaceae</taxon>
        <taxon>Phialophora</taxon>
    </lineage>
</organism>
<keyword evidence="3" id="KW-1185">Reference proteome</keyword>
<dbReference type="PANTHER" id="PTHR37540:SF5">
    <property type="entry name" value="TRANSCRIPTION FACTOR DOMAIN-CONTAINING PROTEIN"/>
    <property type="match status" value="1"/>
</dbReference>
<reference evidence="2 3" key="1">
    <citation type="submission" date="2015-01" db="EMBL/GenBank/DDBJ databases">
        <title>The Genome Sequence of Capronia semiimmersa CBS27337.</title>
        <authorList>
            <consortium name="The Broad Institute Genomics Platform"/>
            <person name="Cuomo C."/>
            <person name="de Hoog S."/>
            <person name="Gorbushina A."/>
            <person name="Stielow B."/>
            <person name="Teixiera M."/>
            <person name="Abouelleil A."/>
            <person name="Chapman S.B."/>
            <person name="Priest M."/>
            <person name="Young S.K."/>
            <person name="Wortman J."/>
            <person name="Nusbaum C."/>
            <person name="Birren B."/>
        </authorList>
    </citation>
    <scope>NUCLEOTIDE SEQUENCE [LARGE SCALE GENOMIC DNA]</scope>
    <source>
        <strain evidence="2 3">CBS 27337</strain>
    </source>
</reference>
<sequence length="516" mass="58557">MPDPTFVNYSHPSDQTDRLNRRIVASYIGTHYRNRSRPSARKAAKADELSPKGSPGGLTVEDARPPKGRTLSRSRSRNSSPGSSQASVGSLHPRSLGHDRHGYRSDPFSAYPIEFRDCIPAAVDYFLHYYGPAHLIRPEVLSAEAGAIALRQYFQYALQNSLMFEALVALAQANLTAHRWSDGPDKDALFHYSRSLQRLREVLSQQHGYAPDAILFTIIALMGVDFMMNDIVAFEMHLGGLRQIVALRGGVDQLGWPTILKPYLIGMESFWAYMAKNNTKELLHSIPSPSYLDLQHPYHRYPVAGLDELISPLPAGFRALALHYRLSVPVMTLVNRVVTSSRYINQVEGRFGAVSPGPPNAANMQETEYAVRLLACTDLTLVERSVCIGMLTSILDRTRTERFSPLYIQHMRYHAEELCLWQDMFEDRDRDLAEFYLWVAIDIAGTMMPPKIPFLPRDYKEDARFRLLMVVMQKYGHLGWTQALAILEKFIAEPRGVESWHNSWKLGVKHMDEMHP</sequence>
<gene>
    <name evidence="2" type="ORF">PV04_02267</name>
</gene>
<dbReference type="HOGENOM" id="CLU_490921_0_0_1"/>
<feature type="region of interest" description="Disordered" evidence="1">
    <location>
        <begin position="1"/>
        <end position="20"/>
    </location>
</feature>
<evidence type="ECO:0000256" key="1">
    <source>
        <dbReference type="SAM" id="MobiDB-lite"/>
    </source>
</evidence>